<comment type="caution">
    <text evidence="1">The sequence shown here is derived from an EMBL/GenBank/DDBJ whole genome shotgun (WGS) entry which is preliminary data.</text>
</comment>
<reference evidence="1" key="1">
    <citation type="submission" date="2019-08" db="EMBL/GenBank/DDBJ databases">
        <authorList>
            <person name="Kucharzyk K."/>
            <person name="Murdoch R.W."/>
            <person name="Higgins S."/>
            <person name="Loffler F."/>
        </authorList>
    </citation>
    <scope>NUCLEOTIDE SEQUENCE</scope>
</reference>
<dbReference type="EMBL" id="VSSQ01047475">
    <property type="protein sequence ID" value="MPN01475.1"/>
    <property type="molecule type" value="Genomic_DNA"/>
</dbReference>
<dbReference type="AlphaFoldDB" id="A0A645EHI7"/>
<protein>
    <submittedName>
        <fullName evidence="1">Uncharacterized protein</fullName>
    </submittedName>
</protein>
<accession>A0A645EHI7</accession>
<name>A0A645EHI7_9ZZZZ</name>
<sequence>MGQTPNEHITEATSESGETLSFSYGDVEYASSRFAETYAPLFSMAVDRSDLGCSIPNLDGFTFSSAYQEFIDVSKAIGISYMSPTHVCWLTQNDLQGIDYDLHPSTSASQAQPFYGIFAPVAFMNIPVIHTSYTTINNTIIIGTQGQAIISSDGIEFFYSGRGMAAAMKPINEQDSCMSFDRSMQFLISSFDDLLLSEPIELFFDNAQVYYVPIPLDTVKKRFTYIPYWFFHHESGVFAFNAITGERLI</sequence>
<organism evidence="1">
    <name type="scientific">bioreactor metagenome</name>
    <dbReference type="NCBI Taxonomy" id="1076179"/>
    <lineage>
        <taxon>unclassified sequences</taxon>
        <taxon>metagenomes</taxon>
        <taxon>ecological metagenomes</taxon>
    </lineage>
</organism>
<gene>
    <name evidence="1" type="ORF">SDC9_148684</name>
</gene>
<evidence type="ECO:0000313" key="1">
    <source>
        <dbReference type="EMBL" id="MPN01475.1"/>
    </source>
</evidence>
<proteinExistence type="predicted"/>